<evidence type="ECO:0000313" key="1">
    <source>
        <dbReference type="EMBL" id="AHD03277.1"/>
    </source>
</evidence>
<organism evidence="1 2">
    <name type="scientific">Leisingera methylohalidivorans DSM 14336</name>
    <dbReference type="NCBI Taxonomy" id="999552"/>
    <lineage>
        <taxon>Bacteria</taxon>
        <taxon>Pseudomonadati</taxon>
        <taxon>Pseudomonadota</taxon>
        <taxon>Alphaproteobacteria</taxon>
        <taxon>Rhodobacterales</taxon>
        <taxon>Roseobacteraceae</taxon>
        <taxon>Leisingera</taxon>
    </lineage>
</organism>
<accession>V9W277</accession>
<proteinExistence type="predicted"/>
<protein>
    <submittedName>
        <fullName evidence="1">Uncharacterized protein</fullName>
    </submittedName>
</protein>
<evidence type="ECO:0000313" key="2">
    <source>
        <dbReference type="Proteomes" id="UP000018780"/>
    </source>
</evidence>
<dbReference type="HOGENOM" id="CLU_2898729_0_0_5"/>
<dbReference type="EMBL" id="CP006773">
    <property type="protein sequence ID" value="AHD03277.1"/>
    <property type="molecule type" value="Genomic_DNA"/>
</dbReference>
<gene>
    <name evidence="1" type="ORF">METH_18195</name>
</gene>
<name>V9W277_9RHOB</name>
<reference evidence="1 2" key="1">
    <citation type="submission" date="2013-09" db="EMBL/GenBank/DDBJ databases">
        <authorList>
            <consortium name="DOE Joint Genome Institute"/>
            <person name="Klenk H.-P."/>
            <person name="Huntemann M."/>
            <person name="Han J."/>
            <person name="Chen A."/>
            <person name="Kyrpides N."/>
            <person name="Mavromatis K."/>
            <person name="Markowitz V."/>
            <person name="Palaniappan K."/>
            <person name="Ivanova N."/>
            <person name="Schaumberg A."/>
            <person name="Pati A."/>
            <person name="Liolios K."/>
            <person name="Nordberg H.P."/>
            <person name="Cantor M.N."/>
            <person name="Hua S.X."/>
            <person name="Woyke T."/>
        </authorList>
    </citation>
    <scope>NUCLEOTIDE SEQUENCE [LARGE SCALE GENOMIC DNA]</scope>
    <source>
        <strain evidence="1 2">DSM 14336</strain>
    </source>
</reference>
<dbReference type="Proteomes" id="UP000018780">
    <property type="component" value="Chromosome"/>
</dbReference>
<dbReference type="AlphaFoldDB" id="V9W277"/>
<dbReference type="KEGG" id="lmd:METH_18195"/>
<sequence length="62" mass="6542">MLGTRAQVGQTLLHGEGFCGGQVSTYGGKSVGAAHDEGSIIHLGHTQFDAIWVDYLHALSMD</sequence>
<keyword evidence="2" id="KW-1185">Reference proteome</keyword>